<name>A0A9P1IYX6_9PELO</name>
<proteinExistence type="predicted"/>
<protein>
    <recommendedName>
        <fullName evidence="4">Domain of unknown function DB domain-containing protein</fullName>
    </recommendedName>
</protein>
<dbReference type="AlphaFoldDB" id="A0A9P1IYX6"/>
<dbReference type="OrthoDB" id="5845964at2759"/>
<dbReference type="InterPro" id="IPR015313">
    <property type="entry name" value="Her-1"/>
</dbReference>
<dbReference type="Gene3D" id="1.10.150.370">
    <property type="entry name" value="Caenorhabditis elegans Her-1, C-terminal domain"/>
    <property type="match status" value="1"/>
</dbReference>
<dbReference type="PANTHER" id="PTHR37979:SF1">
    <property type="entry name" value="PROTEIN HER-1"/>
    <property type="match status" value="1"/>
</dbReference>
<feature type="chain" id="PRO_5040344362" description="Domain of unknown function DB domain-containing protein" evidence="1">
    <location>
        <begin position="26"/>
        <end position="172"/>
    </location>
</feature>
<dbReference type="InterPro" id="IPR036341">
    <property type="entry name" value="Her-1_sf"/>
</dbReference>
<gene>
    <name evidence="2" type="ORF">CAMP_LOCUS15299</name>
</gene>
<evidence type="ECO:0000256" key="1">
    <source>
        <dbReference type="SAM" id="SignalP"/>
    </source>
</evidence>
<sequence length="172" mass="19750">MRSHSLFILFLVTVFCLVNVEIADGFGMMEIEKTAKECCTVSRRQCCIEVMKFGRPAKCGYENNAEWAEIFYNCIQRGLLAEDQRMSLDDGLCCQVFAHDTSDSSKHCENTCKIAMHSPSLNKTERFEKIKKCSMLENPLDKCFHNCLKMRQNGFSVQVLDFSEYCNYTSTP</sequence>
<dbReference type="Proteomes" id="UP001152747">
    <property type="component" value="Unassembled WGS sequence"/>
</dbReference>
<keyword evidence="1" id="KW-0732">Signal</keyword>
<dbReference type="Pfam" id="PF09232">
    <property type="entry name" value="Caenor_Her-1"/>
    <property type="match status" value="1"/>
</dbReference>
<dbReference type="SUPFAM" id="SSF110014">
    <property type="entry name" value="Her-1"/>
    <property type="match status" value="1"/>
</dbReference>
<evidence type="ECO:0000313" key="2">
    <source>
        <dbReference type="EMBL" id="CAI5452662.1"/>
    </source>
</evidence>
<evidence type="ECO:0008006" key="4">
    <source>
        <dbReference type="Google" id="ProtNLM"/>
    </source>
</evidence>
<organism evidence="2 3">
    <name type="scientific">Caenorhabditis angaria</name>
    <dbReference type="NCBI Taxonomy" id="860376"/>
    <lineage>
        <taxon>Eukaryota</taxon>
        <taxon>Metazoa</taxon>
        <taxon>Ecdysozoa</taxon>
        <taxon>Nematoda</taxon>
        <taxon>Chromadorea</taxon>
        <taxon>Rhabditida</taxon>
        <taxon>Rhabditina</taxon>
        <taxon>Rhabditomorpha</taxon>
        <taxon>Rhabditoidea</taxon>
        <taxon>Rhabditidae</taxon>
        <taxon>Peloderinae</taxon>
        <taxon>Caenorhabditis</taxon>
    </lineage>
</organism>
<evidence type="ECO:0000313" key="3">
    <source>
        <dbReference type="Proteomes" id="UP001152747"/>
    </source>
</evidence>
<comment type="caution">
    <text evidence="2">The sequence shown here is derived from an EMBL/GenBank/DDBJ whole genome shotgun (WGS) entry which is preliminary data.</text>
</comment>
<keyword evidence="3" id="KW-1185">Reference proteome</keyword>
<accession>A0A9P1IYX6</accession>
<feature type="signal peptide" evidence="1">
    <location>
        <begin position="1"/>
        <end position="25"/>
    </location>
</feature>
<dbReference type="EMBL" id="CANHGI010000005">
    <property type="protein sequence ID" value="CAI5452662.1"/>
    <property type="molecule type" value="Genomic_DNA"/>
</dbReference>
<dbReference type="Gene3D" id="1.10.150.360">
    <property type="match status" value="1"/>
</dbReference>
<reference evidence="2" key="1">
    <citation type="submission" date="2022-11" db="EMBL/GenBank/DDBJ databases">
        <authorList>
            <person name="Kikuchi T."/>
        </authorList>
    </citation>
    <scope>NUCLEOTIDE SEQUENCE</scope>
    <source>
        <strain evidence="2">PS1010</strain>
    </source>
</reference>
<dbReference type="PANTHER" id="PTHR37979">
    <property type="entry name" value="PROTEIN HER-1"/>
    <property type="match status" value="1"/>
</dbReference>
<dbReference type="InterPro" id="IPR043108">
    <property type="entry name" value="Her-1_C"/>
</dbReference>